<gene>
    <name evidence="1" type="ORF">LEP1GSC059_3569</name>
</gene>
<reference evidence="1 2" key="1">
    <citation type="submission" date="2013-05" db="EMBL/GenBank/DDBJ databases">
        <authorList>
            <person name="Harkins D.M."/>
            <person name="Durkin A.S."/>
            <person name="Brinkac L.M."/>
            <person name="Haft D.H."/>
            <person name="Selengut J.D."/>
            <person name="Sanka R."/>
            <person name="DePew J."/>
            <person name="Purushe J."/>
            <person name="Hartskeerl R.A."/>
            <person name="Ahmed A."/>
            <person name="van der Linden H."/>
            <person name="Goris M.G.A."/>
            <person name="Vinetz J.M."/>
            <person name="Sutton G.G."/>
            <person name="Nierman W.C."/>
            <person name="Fouts D.E."/>
        </authorList>
    </citation>
    <scope>NUCLEOTIDE SEQUENCE [LARGE SCALE GENOMIC DNA]</scope>
    <source>
        <strain evidence="1 2">CZ214</strain>
    </source>
</reference>
<dbReference type="EMBL" id="AKWY02000024">
    <property type="protein sequence ID" value="EQA70924.1"/>
    <property type="molecule type" value="Genomic_DNA"/>
</dbReference>
<sequence length="113" mass="13316">MLEKRGEAVEKCKRHSFQFFSGPPDPHQPKNTFLFAAKHAYDPEFSDCVQHLNPKKLYLADDHDRGYLYYDEKGKIVGMLMYGDMYVVEDYPLEKALRIMRSSERKQKGFMSE</sequence>
<evidence type="ECO:0000313" key="2">
    <source>
        <dbReference type="Proteomes" id="UP000015442"/>
    </source>
</evidence>
<dbReference type="Proteomes" id="UP000015442">
    <property type="component" value="Unassembled WGS sequence"/>
</dbReference>
<dbReference type="RefSeq" id="WP_017214394.1">
    <property type="nucleotide sequence ID" value="NZ_AKWY02000024.1"/>
</dbReference>
<evidence type="ECO:0000313" key="1">
    <source>
        <dbReference type="EMBL" id="EQA70924.1"/>
    </source>
</evidence>
<accession>T0FLB5</accession>
<comment type="caution">
    <text evidence="1">The sequence shown here is derived from an EMBL/GenBank/DDBJ whole genome shotgun (WGS) entry which is preliminary data.</text>
</comment>
<proteinExistence type="predicted"/>
<dbReference type="AlphaFoldDB" id="T0FLB5"/>
<name>T0FLB5_9LEPT</name>
<organism evidence="1 2">
    <name type="scientific">Leptospira noguchii serovar Panama str. CZ214</name>
    <dbReference type="NCBI Taxonomy" id="1001595"/>
    <lineage>
        <taxon>Bacteria</taxon>
        <taxon>Pseudomonadati</taxon>
        <taxon>Spirochaetota</taxon>
        <taxon>Spirochaetia</taxon>
        <taxon>Leptospirales</taxon>
        <taxon>Leptospiraceae</taxon>
        <taxon>Leptospira</taxon>
    </lineage>
</organism>
<protein>
    <submittedName>
        <fullName evidence="1">Uncharacterized protein</fullName>
    </submittedName>
</protein>
<dbReference type="GeneID" id="23202837"/>